<sequence>MGRRGTGTTETGSGTARRSPPTERVVQVLDHLVARPGVRFGLSELARELDLSKPTCLGILTALTDAGYLIRDPVDKTYGLGPALIVAGRAAQRGFASGPVAHRHLASLADEFGAVCSASAVVGDRIAVLDVVGGRGAASAARVGEVYPFAPPVGLMYVLWDTDERVEQWLRREPTLPVAVDRDDLWRIVTECRRAGYLAEALTPGGRRLYALMAGVVAHDLAPEMREMLAELVASPGERVLLPGAFAAGERRAVNLVAAPAYDPDGHQSLVLTLHLEREVDAVEVERCGTALVAVADAITTDLGGRRPLGRSGVAGSGC</sequence>
<reference evidence="1" key="1">
    <citation type="submission" date="2022-10" db="EMBL/GenBank/DDBJ databases">
        <title>Rhodococcus ferula Z13 complete genome.</title>
        <authorList>
            <person name="Long X."/>
            <person name="Zang M."/>
        </authorList>
    </citation>
    <scope>NUCLEOTIDE SEQUENCE</scope>
    <source>
        <strain evidence="1">Z13</strain>
    </source>
</reference>
<keyword evidence="2" id="KW-1185">Reference proteome</keyword>
<name>A0ACD4DK22_9NOCA</name>
<evidence type="ECO:0000313" key="1">
    <source>
        <dbReference type="EMBL" id="UYP20326.1"/>
    </source>
</evidence>
<dbReference type="EMBL" id="CP107551">
    <property type="protein sequence ID" value="UYP20326.1"/>
    <property type="molecule type" value="Genomic_DNA"/>
</dbReference>
<proteinExistence type="predicted"/>
<accession>A0ACD4DK22</accession>
<protein>
    <submittedName>
        <fullName evidence="1">Helix-turn-helix domain-containing protein</fullName>
    </submittedName>
</protein>
<dbReference type="Proteomes" id="UP001156484">
    <property type="component" value="Chromosome"/>
</dbReference>
<evidence type="ECO:0000313" key="2">
    <source>
        <dbReference type="Proteomes" id="UP001156484"/>
    </source>
</evidence>
<organism evidence="1 2">
    <name type="scientific">Rhodococcus sacchari</name>
    <dbReference type="NCBI Taxonomy" id="2962047"/>
    <lineage>
        <taxon>Bacteria</taxon>
        <taxon>Bacillati</taxon>
        <taxon>Actinomycetota</taxon>
        <taxon>Actinomycetes</taxon>
        <taxon>Mycobacteriales</taxon>
        <taxon>Nocardiaceae</taxon>
        <taxon>Rhodococcus</taxon>
    </lineage>
</organism>
<gene>
    <name evidence="1" type="ORF">OED52_07265</name>
</gene>